<dbReference type="HOGENOM" id="CLU_984167_0_0_1"/>
<sequence>MSPQTNSRSSSKVNAQSTTGVGKFSPPSNSASGPQPARGSSELHLAQLVEGHENDGVKASAPAPQVWEPGLSDLGLDFTATPGAEEWQIGRTTDGRAVYSTVGGGVTIEFQKTSKTSILAPRSKQRPFKSSDVYKTTIHLFNIIRLPFYHHHHSPPLPIMSQWINSPSSPKTDPLAVADIDKGSPPSNKALKPLSVEPCVQGRPEKLVERCQNDGEEAPDRLGTPLETPQEWEPELSDFDFDFTASPGAEEWQIGETADGRAFYSNVGGAGVGVTVEFQKWDW</sequence>
<evidence type="ECO:0000313" key="3">
    <source>
        <dbReference type="Proteomes" id="UP000054248"/>
    </source>
</evidence>
<proteinExistence type="predicted"/>
<feature type="region of interest" description="Disordered" evidence="1">
    <location>
        <begin position="1"/>
        <end position="44"/>
    </location>
</feature>
<gene>
    <name evidence="2" type="ORF">M407DRAFT_22254</name>
</gene>
<evidence type="ECO:0000256" key="1">
    <source>
        <dbReference type="SAM" id="MobiDB-lite"/>
    </source>
</evidence>
<accession>A0A0C3QCM3</accession>
<dbReference type="OrthoDB" id="3215551at2759"/>
<dbReference type="EMBL" id="KN822993">
    <property type="protein sequence ID" value="KIO28510.1"/>
    <property type="molecule type" value="Genomic_DNA"/>
</dbReference>
<reference evidence="2 3" key="1">
    <citation type="submission" date="2014-04" db="EMBL/GenBank/DDBJ databases">
        <authorList>
            <consortium name="DOE Joint Genome Institute"/>
            <person name="Kuo A."/>
            <person name="Girlanda M."/>
            <person name="Perotto S."/>
            <person name="Kohler A."/>
            <person name="Nagy L.G."/>
            <person name="Floudas D."/>
            <person name="Copeland A."/>
            <person name="Barry K.W."/>
            <person name="Cichocki N."/>
            <person name="Veneault-Fourrey C."/>
            <person name="LaButti K."/>
            <person name="Lindquist E.A."/>
            <person name="Lipzen A."/>
            <person name="Lundell T."/>
            <person name="Morin E."/>
            <person name="Murat C."/>
            <person name="Sun H."/>
            <person name="Tunlid A."/>
            <person name="Henrissat B."/>
            <person name="Grigoriev I.V."/>
            <person name="Hibbett D.S."/>
            <person name="Martin F."/>
            <person name="Nordberg H.P."/>
            <person name="Cantor M.N."/>
            <person name="Hua S.X."/>
        </authorList>
    </citation>
    <scope>NUCLEOTIDE SEQUENCE [LARGE SCALE GENOMIC DNA]</scope>
    <source>
        <strain evidence="2 3">MUT 4182</strain>
    </source>
</reference>
<reference evidence="3" key="2">
    <citation type="submission" date="2015-01" db="EMBL/GenBank/DDBJ databases">
        <title>Evolutionary Origins and Diversification of the Mycorrhizal Mutualists.</title>
        <authorList>
            <consortium name="DOE Joint Genome Institute"/>
            <consortium name="Mycorrhizal Genomics Consortium"/>
            <person name="Kohler A."/>
            <person name="Kuo A."/>
            <person name="Nagy L.G."/>
            <person name="Floudas D."/>
            <person name="Copeland A."/>
            <person name="Barry K.W."/>
            <person name="Cichocki N."/>
            <person name="Veneault-Fourrey C."/>
            <person name="LaButti K."/>
            <person name="Lindquist E.A."/>
            <person name="Lipzen A."/>
            <person name="Lundell T."/>
            <person name="Morin E."/>
            <person name="Murat C."/>
            <person name="Riley R."/>
            <person name="Ohm R."/>
            <person name="Sun H."/>
            <person name="Tunlid A."/>
            <person name="Henrissat B."/>
            <person name="Grigoriev I.V."/>
            <person name="Hibbett D.S."/>
            <person name="Martin F."/>
        </authorList>
    </citation>
    <scope>NUCLEOTIDE SEQUENCE [LARGE SCALE GENOMIC DNA]</scope>
    <source>
        <strain evidence="3">MUT 4182</strain>
    </source>
</reference>
<evidence type="ECO:0000313" key="2">
    <source>
        <dbReference type="EMBL" id="KIO28510.1"/>
    </source>
</evidence>
<organism evidence="2 3">
    <name type="scientific">Tulasnella calospora MUT 4182</name>
    <dbReference type="NCBI Taxonomy" id="1051891"/>
    <lineage>
        <taxon>Eukaryota</taxon>
        <taxon>Fungi</taxon>
        <taxon>Dikarya</taxon>
        <taxon>Basidiomycota</taxon>
        <taxon>Agaricomycotina</taxon>
        <taxon>Agaricomycetes</taxon>
        <taxon>Cantharellales</taxon>
        <taxon>Tulasnellaceae</taxon>
        <taxon>Tulasnella</taxon>
    </lineage>
</organism>
<protein>
    <submittedName>
        <fullName evidence="2">Uncharacterized protein</fullName>
    </submittedName>
</protein>
<keyword evidence="3" id="KW-1185">Reference proteome</keyword>
<dbReference type="AlphaFoldDB" id="A0A0C3QCM3"/>
<feature type="compositionally biased region" description="Polar residues" evidence="1">
    <location>
        <begin position="1"/>
        <end position="33"/>
    </location>
</feature>
<dbReference type="Proteomes" id="UP000054248">
    <property type="component" value="Unassembled WGS sequence"/>
</dbReference>
<name>A0A0C3QCM3_9AGAM</name>